<evidence type="ECO:0000256" key="8">
    <source>
        <dbReference type="SAM" id="Phobius"/>
    </source>
</evidence>
<evidence type="ECO:0000256" key="3">
    <source>
        <dbReference type="ARBA" id="ARBA00022679"/>
    </source>
</evidence>
<dbReference type="RefSeq" id="XP_004335167.1">
    <property type="nucleotide sequence ID" value="XM_004335119.1"/>
</dbReference>
<organism evidence="10 11">
    <name type="scientific">Acanthamoeba castellanii (strain ATCC 30010 / Neff)</name>
    <dbReference type="NCBI Taxonomy" id="1257118"/>
    <lineage>
        <taxon>Eukaryota</taxon>
        <taxon>Amoebozoa</taxon>
        <taxon>Discosea</taxon>
        <taxon>Longamoebia</taxon>
        <taxon>Centramoebida</taxon>
        <taxon>Acanthamoebidae</taxon>
        <taxon>Acanthamoeba</taxon>
    </lineage>
</organism>
<dbReference type="InterPro" id="IPR029044">
    <property type="entry name" value="Nucleotide-diphossugar_trans"/>
</dbReference>
<feature type="transmembrane region" description="Helical" evidence="8">
    <location>
        <begin position="158"/>
        <end position="182"/>
    </location>
</feature>
<dbReference type="SUPFAM" id="SSF53448">
    <property type="entry name" value="Nucleotide-diphospho-sugar transferases"/>
    <property type="match status" value="1"/>
</dbReference>
<name>L8GK12_ACACF</name>
<dbReference type="OrthoDB" id="72851at2759"/>
<feature type="transmembrane region" description="Helical" evidence="8">
    <location>
        <begin position="132"/>
        <end position="151"/>
    </location>
</feature>
<dbReference type="Pfam" id="PF13632">
    <property type="entry name" value="Glyco_trans_2_3"/>
    <property type="match status" value="1"/>
</dbReference>
<feature type="transmembrane region" description="Helical" evidence="8">
    <location>
        <begin position="106"/>
        <end position="126"/>
    </location>
</feature>
<evidence type="ECO:0000313" key="10">
    <source>
        <dbReference type="EMBL" id="ELR13154.1"/>
    </source>
</evidence>
<evidence type="ECO:0000256" key="7">
    <source>
        <dbReference type="SAM" id="MobiDB-lite"/>
    </source>
</evidence>
<feature type="transmembrane region" description="Helical" evidence="8">
    <location>
        <begin position="448"/>
        <end position="473"/>
    </location>
</feature>
<dbReference type="VEuPathDB" id="AmoebaDB:ACA1_349650"/>
<accession>L8GK12</accession>
<dbReference type="InterPro" id="IPR050321">
    <property type="entry name" value="Glycosyltr_2/OpgH_subfam"/>
</dbReference>
<dbReference type="Gene3D" id="3.90.550.10">
    <property type="entry name" value="Spore Coat Polysaccharide Biosynthesis Protein SpsA, Chain A"/>
    <property type="match status" value="1"/>
</dbReference>
<dbReference type="PANTHER" id="PTHR43867">
    <property type="entry name" value="CELLULOSE SYNTHASE CATALYTIC SUBUNIT A [UDP-FORMING]"/>
    <property type="match status" value="1"/>
</dbReference>
<dbReference type="PANTHER" id="PTHR43867:SF8">
    <property type="entry name" value="GLYCOSIDE HYDROLASE FAMILY 8"/>
    <property type="match status" value="1"/>
</dbReference>
<feature type="region of interest" description="Disordered" evidence="7">
    <location>
        <begin position="667"/>
        <end position="700"/>
    </location>
</feature>
<feature type="transmembrane region" description="Helical" evidence="8">
    <location>
        <begin position="1223"/>
        <end position="1245"/>
    </location>
</feature>
<comment type="subcellular location">
    <subcellularLocation>
        <location evidence="1">Membrane</location>
        <topology evidence="1">Multi-pass membrane protein</topology>
    </subcellularLocation>
</comment>
<dbReference type="Proteomes" id="UP000011083">
    <property type="component" value="Unassembled WGS sequence"/>
</dbReference>
<feature type="transmembrane region" description="Helical" evidence="8">
    <location>
        <begin position="1111"/>
        <end position="1133"/>
    </location>
</feature>
<keyword evidence="5 8" id="KW-1133">Transmembrane helix</keyword>
<feature type="region of interest" description="Disordered" evidence="7">
    <location>
        <begin position="271"/>
        <end position="349"/>
    </location>
</feature>
<feature type="compositionally biased region" description="Basic residues" evidence="7">
    <location>
        <begin position="272"/>
        <end position="283"/>
    </location>
</feature>
<keyword evidence="4 8" id="KW-0812">Transmembrane</keyword>
<feature type="transmembrane region" description="Helical" evidence="8">
    <location>
        <begin position="422"/>
        <end position="442"/>
    </location>
</feature>
<feature type="transmembrane region" description="Helical" evidence="8">
    <location>
        <begin position="218"/>
        <end position="242"/>
    </location>
</feature>
<feature type="domain" description="Glycosyltransferase 2-like" evidence="9">
    <location>
        <begin position="917"/>
        <end position="1156"/>
    </location>
</feature>
<dbReference type="GeneID" id="14913679"/>
<dbReference type="GO" id="GO:0016757">
    <property type="term" value="F:glycosyltransferase activity"/>
    <property type="evidence" value="ECO:0007669"/>
    <property type="project" value="UniProtKB-KW"/>
</dbReference>
<evidence type="ECO:0000259" key="9">
    <source>
        <dbReference type="Pfam" id="PF13632"/>
    </source>
</evidence>
<dbReference type="STRING" id="1257118.L8GK12"/>
<gene>
    <name evidence="10" type="ORF">ACA1_349650</name>
</gene>
<keyword evidence="6 8" id="KW-0472">Membrane</keyword>
<feature type="transmembrane region" description="Helical" evidence="8">
    <location>
        <begin position="47"/>
        <end position="69"/>
    </location>
</feature>
<dbReference type="InterPro" id="IPR001173">
    <property type="entry name" value="Glyco_trans_2-like"/>
</dbReference>
<evidence type="ECO:0000256" key="6">
    <source>
        <dbReference type="ARBA" id="ARBA00023136"/>
    </source>
</evidence>
<feature type="transmembrane region" description="Helical" evidence="8">
    <location>
        <begin position="1251"/>
        <end position="1271"/>
    </location>
</feature>
<feature type="compositionally biased region" description="Acidic residues" evidence="7">
    <location>
        <begin position="299"/>
        <end position="326"/>
    </location>
</feature>
<evidence type="ECO:0000256" key="4">
    <source>
        <dbReference type="ARBA" id="ARBA00022692"/>
    </source>
</evidence>
<sequence>MAFNQYLEGVITASLGTLLILFGLPYLSSIPRVGKNTPKRQALLTLFNYFQFFLSCVLLGATITIRVLIHNIDIDFNTAYIAAAIPVGALVALIGLLFFRFLMLAYGLFVGMLLGMLLEAGLHNIFDTQDEHAWGKLITLTVGLLFAGVAVSRSPSGWFIRLVFALSGAALLAMSPSCWSALPSDMRRKALIPWVKFIPETADAECSELATPEDQTDVYVFGGIMAALVAIPMLLFVVIPWINRKLHCTAFSQDGFGLRIRFRPDREEREKKRLLKKSKKSKNKDKGVDTASKSVSDSESNDDDSVVVDDANVDYDDDGEYLDDSEERTAGLSGSYASVDDDDSSAGATQRMRIAEDKLREEDRIEVLQNKFEMFNKQREWLLRDEVAEEEEKRKPPPGVIDWKRGTPDKVVPAVKILATRVLGLFIAAWGMFWLVWLIGWGRNWDTFVAVISWFAYVVAETVNYVLGIIYNLNFWTPTVRKRKSLYALEGFVETVDRVRVDSLIFHYKEDPNTTQKTLEGCLLMKRLPNLILAELEARGEQPAKPGAKAKTAKALAWLKRKAQWCMGGKRCPLPCSLACCSGKAKEQKKKDDSATDGADGEEGKKVEDEVDEFFDESSYYDEEDDFGENYTDNTITQADIDSYPFPEFDPLFYPLPEALQALQDEARKRGAGTKTSSDGEATDNDGEEVDVSSETSSVDDAKKPYSFGFHDDVEKLAAEAGGLYDKMGCLLEPMSDRVRKIYEKNRRILKHLGLGKDFNGIPYDFEPSDIGREVVYRVMEVVEVYLGGAVIPVLHFKEEMFREDCARGSLSVTFELRNPEKKKKQALSRQERERTIEVIYGEDEDGEGYDDDGDEIHHKSPKMWGGYPDMSFDDETMPKDRVKIVARIKPNVHHNKAGNINNVLYNTEVREKGQYLIFLDNDMRPEPDFLLYTLPWFYNEGQLARHWEINDNLSFVQTPQIFVRDAIRDGDKLGNGNQVFFAAIQPGRDGENACAFAGTNAIFAKRALLRIGGVPYESQTEDAHTSIRLHRDGFVSYYVNLPLVVGEAPTTVASRLLQYLRWVKGSIQLWWAQFYEPPIKMCIGQAPKRLPKDQRPSNFMLTFYAIDTMTWPLSAISALLYMFCALVFVFFAEPPLQPHDPFDISSFLWVFLPYLCLRMANNLIALQGVKSSSVWVAQEVWYAQAFTAFLGILDALYEKFLGTGLTGWKVTGEGTRTTAIEYFNVVVSMLLIFGIIIRLIIFLADSDDRLAAFGSAFFAGVILIQLWPMVSMSLYELLINEYKPSDEKKELGRFKIPNWLSSPPCSASVSPLASSSPKRRRPTTPACIYSLSPPSPFLAAGSCTRSALPPHIPMYSPHT</sequence>
<evidence type="ECO:0000256" key="2">
    <source>
        <dbReference type="ARBA" id="ARBA00022676"/>
    </source>
</evidence>
<evidence type="ECO:0000256" key="5">
    <source>
        <dbReference type="ARBA" id="ARBA00022989"/>
    </source>
</evidence>
<reference evidence="10 11" key="1">
    <citation type="journal article" date="2013" name="Genome Biol.">
        <title>Genome of Acanthamoeba castellanii highlights extensive lateral gene transfer and early evolution of tyrosine kinase signaling.</title>
        <authorList>
            <person name="Clarke M."/>
            <person name="Lohan A.J."/>
            <person name="Liu B."/>
            <person name="Lagkouvardos I."/>
            <person name="Roy S."/>
            <person name="Zafar N."/>
            <person name="Bertelli C."/>
            <person name="Schilde C."/>
            <person name="Kianianmomeni A."/>
            <person name="Burglin T.R."/>
            <person name="Frech C."/>
            <person name="Turcotte B."/>
            <person name="Kopec K.O."/>
            <person name="Synnott J.M."/>
            <person name="Choo C."/>
            <person name="Paponov I."/>
            <person name="Finkler A."/>
            <person name="Soon Heng Tan C."/>
            <person name="Hutchins A.P."/>
            <person name="Weinmeier T."/>
            <person name="Rattei T."/>
            <person name="Chu J.S."/>
            <person name="Gimenez G."/>
            <person name="Irimia M."/>
            <person name="Rigden D.J."/>
            <person name="Fitzpatrick D.A."/>
            <person name="Lorenzo-Morales J."/>
            <person name="Bateman A."/>
            <person name="Chiu C.H."/>
            <person name="Tang P."/>
            <person name="Hegemann P."/>
            <person name="Fromm H."/>
            <person name="Raoult D."/>
            <person name="Greub G."/>
            <person name="Miranda-Saavedra D."/>
            <person name="Chen N."/>
            <person name="Nash P."/>
            <person name="Ginger M.L."/>
            <person name="Horn M."/>
            <person name="Schaap P."/>
            <person name="Caler L."/>
            <person name="Loftus B."/>
        </authorList>
    </citation>
    <scope>NUCLEOTIDE SEQUENCE [LARGE SCALE GENOMIC DNA]</scope>
    <source>
        <strain evidence="10 11">Neff</strain>
    </source>
</reference>
<feature type="transmembrane region" description="Helical" evidence="8">
    <location>
        <begin position="81"/>
        <end position="99"/>
    </location>
</feature>
<protein>
    <submittedName>
        <fullName evidence="10">Cellulose synthase (Udp-forming), putative</fullName>
    </submittedName>
</protein>
<dbReference type="KEGG" id="acan:ACA1_349650"/>
<feature type="transmembrane region" description="Helical" evidence="8">
    <location>
        <begin position="6"/>
        <end position="27"/>
    </location>
</feature>
<dbReference type="GO" id="GO:0016020">
    <property type="term" value="C:membrane"/>
    <property type="evidence" value="ECO:0007669"/>
    <property type="project" value="UniProtKB-SubCell"/>
</dbReference>
<evidence type="ECO:0000313" key="11">
    <source>
        <dbReference type="Proteomes" id="UP000011083"/>
    </source>
</evidence>
<keyword evidence="11" id="KW-1185">Reference proteome</keyword>
<feature type="transmembrane region" description="Helical" evidence="8">
    <location>
        <begin position="1145"/>
        <end position="1165"/>
    </location>
</feature>
<dbReference type="EMBL" id="KB008100">
    <property type="protein sequence ID" value="ELR13154.1"/>
    <property type="molecule type" value="Genomic_DNA"/>
</dbReference>
<evidence type="ECO:0000256" key="1">
    <source>
        <dbReference type="ARBA" id="ARBA00004141"/>
    </source>
</evidence>
<feature type="non-terminal residue" evidence="10">
    <location>
        <position position="1"/>
    </location>
</feature>
<proteinExistence type="predicted"/>
<feature type="compositionally biased region" description="Acidic residues" evidence="7">
    <location>
        <begin position="681"/>
        <end position="692"/>
    </location>
</feature>
<feature type="region of interest" description="Disordered" evidence="7">
    <location>
        <begin position="589"/>
        <end position="612"/>
    </location>
</feature>
<keyword evidence="2" id="KW-0328">Glycosyltransferase</keyword>
<keyword evidence="3" id="KW-0808">Transferase</keyword>